<keyword evidence="2" id="KW-0812">Transmembrane</keyword>
<dbReference type="EMBL" id="LAZR01038554">
    <property type="protein sequence ID" value="KKL19258.1"/>
    <property type="molecule type" value="Genomic_DNA"/>
</dbReference>
<feature type="transmembrane region" description="Helical" evidence="2">
    <location>
        <begin position="6"/>
        <end position="26"/>
    </location>
</feature>
<dbReference type="AlphaFoldDB" id="A0A0F9E5H4"/>
<keyword evidence="1" id="KW-0175">Coiled coil</keyword>
<organism evidence="3">
    <name type="scientific">marine sediment metagenome</name>
    <dbReference type="NCBI Taxonomy" id="412755"/>
    <lineage>
        <taxon>unclassified sequences</taxon>
        <taxon>metagenomes</taxon>
        <taxon>ecological metagenomes</taxon>
    </lineage>
</organism>
<evidence type="ECO:0000256" key="2">
    <source>
        <dbReference type="SAM" id="Phobius"/>
    </source>
</evidence>
<feature type="coiled-coil region" evidence="1">
    <location>
        <begin position="56"/>
        <end position="83"/>
    </location>
</feature>
<proteinExistence type="predicted"/>
<gene>
    <name evidence="3" type="ORF">LCGC14_2467320</name>
</gene>
<accession>A0A0F9E5H4</accession>
<keyword evidence="2" id="KW-1133">Transmembrane helix</keyword>
<comment type="caution">
    <text evidence="3">The sequence shown here is derived from an EMBL/GenBank/DDBJ whole genome shotgun (WGS) entry which is preliminary data.</text>
</comment>
<evidence type="ECO:0000256" key="1">
    <source>
        <dbReference type="SAM" id="Coils"/>
    </source>
</evidence>
<reference evidence="3" key="1">
    <citation type="journal article" date="2015" name="Nature">
        <title>Complex archaea that bridge the gap between prokaryotes and eukaryotes.</title>
        <authorList>
            <person name="Spang A."/>
            <person name="Saw J.H."/>
            <person name="Jorgensen S.L."/>
            <person name="Zaremba-Niedzwiedzka K."/>
            <person name="Martijn J."/>
            <person name="Lind A.E."/>
            <person name="van Eijk R."/>
            <person name="Schleper C."/>
            <person name="Guy L."/>
            <person name="Ettema T.J."/>
        </authorList>
    </citation>
    <scope>NUCLEOTIDE SEQUENCE</scope>
</reference>
<evidence type="ECO:0000313" key="3">
    <source>
        <dbReference type="EMBL" id="KKL19258.1"/>
    </source>
</evidence>
<sequence length="85" mass="9735">MEKLSWRTIIAVGSIVITIGGSTIAITADTFKELRRVDREHQEMITELKVQTGVTINELSHTNKQLEEMNDELKEIKEILKKIVE</sequence>
<name>A0A0F9E5H4_9ZZZZ</name>
<keyword evidence="2" id="KW-0472">Membrane</keyword>
<protein>
    <submittedName>
        <fullName evidence="3">Uncharacterized protein</fullName>
    </submittedName>
</protein>